<dbReference type="InterPro" id="IPR050545">
    <property type="entry name" value="Mycobact_MmpL"/>
</dbReference>
<dbReference type="InterPro" id="IPR004869">
    <property type="entry name" value="MMPL_dom"/>
</dbReference>
<evidence type="ECO:0000256" key="4">
    <source>
        <dbReference type="ARBA" id="ARBA00022692"/>
    </source>
</evidence>
<evidence type="ECO:0000256" key="2">
    <source>
        <dbReference type="ARBA" id="ARBA00010157"/>
    </source>
</evidence>
<feature type="domain" description="SSD" evidence="9">
    <location>
        <begin position="205"/>
        <end position="338"/>
    </location>
</feature>
<gene>
    <name evidence="10" type="ORF">HD593_001790</name>
</gene>
<dbReference type="PROSITE" id="PS50156">
    <property type="entry name" value="SSD"/>
    <property type="match status" value="1"/>
</dbReference>
<proteinExistence type="inferred from homology"/>
<evidence type="ECO:0000313" key="11">
    <source>
        <dbReference type="Proteomes" id="UP000565579"/>
    </source>
</evidence>
<dbReference type="EMBL" id="JACHMI010000001">
    <property type="protein sequence ID" value="MBB6546995.1"/>
    <property type="molecule type" value="Genomic_DNA"/>
</dbReference>
<evidence type="ECO:0000259" key="9">
    <source>
        <dbReference type="PROSITE" id="PS50156"/>
    </source>
</evidence>
<comment type="similarity">
    <text evidence="2">Belongs to the resistance-nodulation-cell division (RND) (TC 2.A.6) family. MmpL subfamily.</text>
</comment>
<keyword evidence="6 8" id="KW-0472">Membrane</keyword>
<feature type="transmembrane region" description="Helical" evidence="8">
    <location>
        <begin position="555"/>
        <end position="576"/>
    </location>
</feature>
<evidence type="ECO:0000256" key="5">
    <source>
        <dbReference type="ARBA" id="ARBA00022989"/>
    </source>
</evidence>
<dbReference type="GO" id="GO:0005886">
    <property type="term" value="C:plasma membrane"/>
    <property type="evidence" value="ECO:0007669"/>
    <property type="project" value="UniProtKB-SubCell"/>
</dbReference>
<feature type="compositionally biased region" description="Basic and acidic residues" evidence="7">
    <location>
        <begin position="713"/>
        <end position="722"/>
    </location>
</feature>
<reference evidence="10 11" key="1">
    <citation type="submission" date="2020-08" db="EMBL/GenBank/DDBJ databases">
        <title>Sequencing the genomes of 1000 actinobacteria strains.</title>
        <authorList>
            <person name="Klenk H.-P."/>
        </authorList>
    </citation>
    <scope>NUCLEOTIDE SEQUENCE [LARGE SCALE GENOMIC DNA]</scope>
    <source>
        <strain evidence="10 11">DSM 43768</strain>
    </source>
</reference>
<feature type="region of interest" description="Disordered" evidence="7">
    <location>
        <begin position="707"/>
        <end position="737"/>
    </location>
</feature>
<evidence type="ECO:0000313" key="10">
    <source>
        <dbReference type="EMBL" id="MBB6546995.1"/>
    </source>
</evidence>
<dbReference type="Pfam" id="PF03176">
    <property type="entry name" value="MMPL"/>
    <property type="match status" value="2"/>
</dbReference>
<feature type="transmembrane region" description="Helical" evidence="8">
    <location>
        <begin position="183"/>
        <end position="202"/>
    </location>
</feature>
<feature type="transmembrane region" description="Helical" evidence="8">
    <location>
        <begin position="377"/>
        <end position="397"/>
    </location>
</feature>
<evidence type="ECO:0000256" key="1">
    <source>
        <dbReference type="ARBA" id="ARBA00004651"/>
    </source>
</evidence>
<keyword evidence="4 8" id="KW-0812">Transmembrane</keyword>
<keyword evidence="5 8" id="KW-1133">Transmembrane helix</keyword>
<dbReference type="RefSeq" id="WP_185101717.1">
    <property type="nucleotide sequence ID" value="NZ_BAAAXY010000181.1"/>
</dbReference>
<dbReference type="PANTHER" id="PTHR33406:SF11">
    <property type="entry name" value="MEMBRANE PROTEIN SCO6666-RELATED"/>
    <property type="match status" value="1"/>
</dbReference>
<evidence type="ECO:0000256" key="8">
    <source>
        <dbReference type="SAM" id="Phobius"/>
    </source>
</evidence>
<feature type="transmembrane region" description="Helical" evidence="8">
    <location>
        <begin position="596"/>
        <end position="615"/>
    </location>
</feature>
<evidence type="ECO:0000256" key="6">
    <source>
        <dbReference type="ARBA" id="ARBA00023136"/>
    </source>
</evidence>
<accession>A0A7X0NP74</accession>
<dbReference type="Proteomes" id="UP000565579">
    <property type="component" value="Unassembled WGS sequence"/>
</dbReference>
<keyword evidence="11" id="KW-1185">Reference proteome</keyword>
<feature type="transmembrane region" description="Helical" evidence="8">
    <location>
        <begin position="209"/>
        <end position="229"/>
    </location>
</feature>
<dbReference type="Gene3D" id="1.20.1640.10">
    <property type="entry name" value="Multidrug efflux transporter AcrB transmembrane domain"/>
    <property type="match status" value="2"/>
</dbReference>
<feature type="transmembrane region" description="Helical" evidence="8">
    <location>
        <begin position="528"/>
        <end position="548"/>
    </location>
</feature>
<evidence type="ECO:0000256" key="3">
    <source>
        <dbReference type="ARBA" id="ARBA00022475"/>
    </source>
</evidence>
<dbReference type="AlphaFoldDB" id="A0A7X0NP74"/>
<protein>
    <submittedName>
        <fullName evidence="10">RND superfamily putative drug exporter</fullName>
    </submittedName>
</protein>
<feature type="transmembrane region" description="Helical" evidence="8">
    <location>
        <begin position="312"/>
        <end position="339"/>
    </location>
</feature>
<feature type="transmembrane region" description="Helical" evidence="8">
    <location>
        <begin position="685"/>
        <end position="704"/>
    </location>
</feature>
<feature type="transmembrane region" description="Helical" evidence="8">
    <location>
        <begin position="277"/>
        <end position="306"/>
    </location>
</feature>
<dbReference type="PANTHER" id="PTHR33406">
    <property type="entry name" value="MEMBRANE PROTEIN MJ1562-RELATED"/>
    <property type="match status" value="1"/>
</dbReference>
<feature type="transmembrane region" description="Helical" evidence="8">
    <location>
        <begin position="648"/>
        <end position="673"/>
    </location>
</feature>
<organism evidence="10 11">
    <name type="scientific">Nonomuraea rubra</name>
    <dbReference type="NCBI Taxonomy" id="46180"/>
    <lineage>
        <taxon>Bacteria</taxon>
        <taxon>Bacillati</taxon>
        <taxon>Actinomycetota</taxon>
        <taxon>Actinomycetes</taxon>
        <taxon>Streptosporangiales</taxon>
        <taxon>Streptosporangiaceae</taxon>
        <taxon>Nonomuraea</taxon>
    </lineage>
</organism>
<dbReference type="InterPro" id="IPR000731">
    <property type="entry name" value="SSD"/>
</dbReference>
<sequence length="737" mass="78352">MFSWLGHLAFVRRRALLIAAALFVVLAGVWGSGVFGALSTGGLESPSAESYRATELLESHFGHRPAQADAVAIYSDPTGRLSADDPAFEQAVTAALRSLPQSEVASWTSYWSPRLTEEQRAGYVSKDGRATLATIVLRGADDQERLASYGEIEQRVRAEGLQTHIAGGSTSVFHLQRLATENLATANMISLPILLILLLVIFRGVVAAAIPLALGIVAILGSLVMLRALTYVTNISIFAMEIAMLLGLGLAIDYGLFMVSRFREELTRTAGDVRQSLVATMNTAGHTVAFSGLTVVIGLCGLMFFPQPISRAFGFGGIAVVLFDLLAALVVLPAVLAVLGPRINALSLPWPRRRPGAATREERTWRWLATSVTRRPLPWLTGGLLVLLVAAAPLFSLQQGLTNHRYLPADNEGQVVPAMLREDFPQNGPAATRMDIAVAGSVDRTALDGYLSSVQNLPSAGTAGVHLTDPELTWATVTYQGEADDPANLDLVRQIRALEPPAGATEVLIGGPGGPAVSLDNSDATTGALPWALAFIGLSTLVLLFFAFRSVLVPIKAVAVAFLSLAASCGIIVWGFQEGGLAGLMDFSVVGTTDVWALGLIITIAFGLVTDYEMFLVSRINEEYLATGDNRRAIITGLRSTGSLITRAGLLMVIVLATMGFTATSLFLITIGVGLTLSVVIDATLVRSIVVPAAMQLLGGANWWPSRPRRPSHRPDIPDQARPDPWTEVTSGPASHA</sequence>
<dbReference type="SUPFAM" id="SSF82866">
    <property type="entry name" value="Multidrug efflux transporter AcrB transmembrane domain"/>
    <property type="match status" value="2"/>
</dbReference>
<feature type="compositionally biased region" description="Polar residues" evidence="7">
    <location>
        <begin position="728"/>
        <end position="737"/>
    </location>
</feature>
<name>A0A7X0NP74_9ACTN</name>
<feature type="transmembrane region" description="Helical" evidence="8">
    <location>
        <begin position="235"/>
        <end position="256"/>
    </location>
</feature>
<evidence type="ECO:0000256" key="7">
    <source>
        <dbReference type="SAM" id="MobiDB-lite"/>
    </source>
</evidence>
<keyword evidence="3" id="KW-1003">Cell membrane</keyword>
<comment type="caution">
    <text evidence="10">The sequence shown here is derived from an EMBL/GenBank/DDBJ whole genome shotgun (WGS) entry which is preliminary data.</text>
</comment>
<comment type="subcellular location">
    <subcellularLocation>
        <location evidence="1">Cell membrane</location>
        <topology evidence="1">Multi-pass membrane protein</topology>
    </subcellularLocation>
</comment>